<accession>A0ABR4B8K9</accession>
<protein>
    <recommendedName>
        <fullName evidence="3">Fungal N-terminal domain-containing protein</fullName>
    </recommendedName>
</protein>
<evidence type="ECO:0000313" key="1">
    <source>
        <dbReference type="EMBL" id="KAL2054193.1"/>
    </source>
</evidence>
<sequence>MEAASAIVGLTAAIQQLLTTVYQFEQGVREAKTETNQLCSELLVLKAALDHVQLNLNAGLTGSFGDAEDAQSILSSFNFSTSEFKHMISSNSECLQGLLARLNRRPSKFKIPLNRATWPLVKGEVKVDIARLKSFFILATTSDNTVLCRELYLKVCAMDQRL</sequence>
<keyword evidence="2" id="KW-1185">Reference proteome</keyword>
<dbReference type="EMBL" id="JBHFEH010000016">
    <property type="protein sequence ID" value="KAL2054193.1"/>
    <property type="molecule type" value="Genomic_DNA"/>
</dbReference>
<comment type="caution">
    <text evidence="1">The sequence shown here is derived from an EMBL/GenBank/DDBJ whole genome shotgun (WGS) entry which is preliminary data.</text>
</comment>
<organism evidence="1 2">
    <name type="scientific">Lepraria finkii</name>
    <dbReference type="NCBI Taxonomy" id="1340010"/>
    <lineage>
        <taxon>Eukaryota</taxon>
        <taxon>Fungi</taxon>
        <taxon>Dikarya</taxon>
        <taxon>Ascomycota</taxon>
        <taxon>Pezizomycotina</taxon>
        <taxon>Lecanoromycetes</taxon>
        <taxon>OSLEUM clade</taxon>
        <taxon>Lecanoromycetidae</taxon>
        <taxon>Lecanorales</taxon>
        <taxon>Lecanorineae</taxon>
        <taxon>Stereocaulaceae</taxon>
        <taxon>Lepraria</taxon>
    </lineage>
</organism>
<evidence type="ECO:0008006" key="3">
    <source>
        <dbReference type="Google" id="ProtNLM"/>
    </source>
</evidence>
<evidence type="ECO:0000313" key="2">
    <source>
        <dbReference type="Proteomes" id="UP001590951"/>
    </source>
</evidence>
<gene>
    <name evidence="1" type="ORF">ABVK25_005334</name>
</gene>
<name>A0ABR4B8K9_9LECA</name>
<proteinExistence type="predicted"/>
<dbReference type="Proteomes" id="UP001590951">
    <property type="component" value="Unassembled WGS sequence"/>
</dbReference>
<reference evidence="1 2" key="1">
    <citation type="submission" date="2024-09" db="EMBL/GenBank/DDBJ databases">
        <title>Rethinking Asexuality: The Enigmatic Case of Functional Sexual Genes in Lepraria (Stereocaulaceae).</title>
        <authorList>
            <person name="Doellman M."/>
            <person name="Sun Y."/>
            <person name="Barcenas-Pena A."/>
            <person name="Lumbsch H.T."/>
            <person name="Grewe F."/>
        </authorList>
    </citation>
    <scope>NUCLEOTIDE SEQUENCE [LARGE SCALE GENOMIC DNA]</scope>
    <source>
        <strain evidence="1 2">Grewe 0041</strain>
    </source>
</reference>